<name>A0A2R4W0B6_THEAF</name>
<evidence type="ECO:0000259" key="5">
    <source>
        <dbReference type="SMART" id="SM00852"/>
    </source>
</evidence>
<dbReference type="InterPro" id="IPR038987">
    <property type="entry name" value="MoeA-like"/>
</dbReference>
<keyword evidence="4" id="KW-0479">Metal-binding</keyword>
<dbReference type="InterPro" id="IPR005110">
    <property type="entry name" value="MoeA_linker/N"/>
</dbReference>
<comment type="function">
    <text evidence="1 4">Catalyzes the insertion of molybdate into adenylated molybdopterin with the concomitant release of AMP.</text>
</comment>
<accession>A0A2R4W0B6</accession>
<evidence type="ECO:0000256" key="3">
    <source>
        <dbReference type="ARBA" id="ARBA00047317"/>
    </source>
</evidence>
<dbReference type="SMART" id="SM00852">
    <property type="entry name" value="MoCF_biosynth"/>
    <property type="match status" value="1"/>
</dbReference>
<evidence type="ECO:0000256" key="2">
    <source>
        <dbReference type="ARBA" id="ARBA00010763"/>
    </source>
</evidence>
<dbReference type="CDD" id="cd00887">
    <property type="entry name" value="MoeA"/>
    <property type="match status" value="1"/>
</dbReference>
<dbReference type="Gene3D" id="3.40.980.10">
    <property type="entry name" value="MoaB/Mog-like domain"/>
    <property type="match status" value="1"/>
</dbReference>
<comment type="catalytic activity">
    <reaction evidence="3">
        <text>adenylyl-molybdopterin + molybdate = Mo-molybdopterin + AMP + H(+)</text>
        <dbReference type="Rhea" id="RHEA:35047"/>
        <dbReference type="ChEBI" id="CHEBI:15378"/>
        <dbReference type="ChEBI" id="CHEBI:36264"/>
        <dbReference type="ChEBI" id="CHEBI:62727"/>
        <dbReference type="ChEBI" id="CHEBI:71302"/>
        <dbReference type="ChEBI" id="CHEBI:456215"/>
        <dbReference type="EC" id="2.10.1.1"/>
    </reaction>
</comment>
<evidence type="ECO:0000256" key="1">
    <source>
        <dbReference type="ARBA" id="ARBA00002901"/>
    </source>
</evidence>
<dbReference type="KEGG" id="taci:TDSAC_0890"/>
<dbReference type="EC" id="2.10.1.1" evidence="4"/>
<dbReference type="AlphaFoldDB" id="A0A2R4W0B6"/>
<dbReference type="SUPFAM" id="SSF63867">
    <property type="entry name" value="MoeA C-terminal domain-like"/>
    <property type="match status" value="1"/>
</dbReference>
<dbReference type="Proteomes" id="UP000244792">
    <property type="component" value="Chromosome"/>
</dbReference>
<dbReference type="Gene3D" id="2.40.340.10">
    <property type="entry name" value="MoeA, C-terminal, domain IV"/>
    <property type="match status" value="1"/>
</dbReference>
<keyword evidence="4" id="KW-0460">Magnesium</keyword>
<dbReference type="InterPro" id="IPR036135">
    <property type="entry name" value="MoeA_linker/N_sf"/>
</dbReference>
<dbReference type="PANTHER" id="PTHR10192">
    <property type="entry name" value="MOLYBDOPTERIN BIOSYNTHESIS PROTEIN"/>
    <property type="match status" value="1"/>
</dbReference>
<evidence type="ECO:0000313" key="6">
    <source>
        <dbReference type="EMBL" id="AWB10247.1"/>
    </source>
</evidence>
<keyword evidence="4" id="KW-0808">Transferase</keyword>
<reference evidence="6 7" key="1">
    <citation type="submission" date="2017-04" db="EMBL/GenBank/DDBJ databases">
        <title>Genomic insights into metabolism of Thermodesulfobium acidiphilum.</title>
        <authorList>
            <person name="Toshchakov S.V."/>
            <person name="Frolov E.N."/>
            <person name="Kublanov I.V."/>
            <person name="Samarov N.I."/>
            <person name="Novikov A."/>
            <person name="Lebedinsky A.V."/>
            <person name="Bonch-Osmolovskaya E.A."/>
            <person name="Chernyh N.A."/>
        </authorList>
    </citation>
    <scope>NUCLEOTIDE SEQUENCE [LARGE SCALE GENOMIC DNA]</scope>
    <source>
        <strain evidence="6 7">3127-1</strain>
    </source>
</reference>
<dbReference type="InterPro" id="IPR036688">
    <property type="entry name" value="MoeA_C_domain_IV_sf"/>
</dbReference>
<dbReference type="UniPathway" id="UPA00344"/>
<dbReference type="SUPFAM" id="SSF63882">
    <property type="entry name" value="MoeA N-terminal region -like"/>
    <property type="match status" value="1"/>
</dbReference>
<comment type="pathway">
    <text evidence="4">Cofactor biosynthesis; molybdopterin biosynthesis.</text>
</comment>
<dbReference type="GO" id="GO:0006777">
    <property type="term" value="P:Mo-molybdopterin cofactor biosynthetic process"/>
    <property type="evidence" value="ECO:0007669"/>
    <property type="project" value="UniProtKB-UniRule"/>
</dbReference>
<gene>
    <name evidence="6" type="ORF">TDSAC_0890</name>
</gene>
<proteinExistence type="inferred from homology"/>
<dbReference type="GO" id="GO:0061599">
    <property type="term" value="F:molybdopterin molybdotransferase activity"/>
    <property type="evidence" value="ECO:0007669"/>
    <property type="project" value="UniProtKB-UniRule"/>
</dbReference>
<keyword evidence="7" id="KW-1185">Reference proteome</keyword>
<dbReference type="PANTHER" id="PTHR10192:SF5">
    <property type="entry name" value="GEPHYRIN"/>
    <property type="match status" value="1"/>
</dbReference>
<dbReference type="GO" id="GO:0046872">
    <property type="term" value="F:metal ion binding"/>
    <property type="evidence" value="ECO:0007669"/>
    <property type="project" value="UniProtKB-UniRule"/>
</dbReference>
<dbReference type="SUPFAM" id="SSF53218">
    <property type="entry name" value="Molybdenum cofactor biosynthesis proteins"/>
    <property type="match status" value="1"/>
</dbReference>
<comment type="cofactor">
    <cofactor evidence="4">
        <name>Mg(2+)</name>
        <dbReference type="ChEBI" id="CHEBI:18420"/>
    </cofactor>
</comment>
<comment type="similarity">
    <text evidence="2 4">Belongs to the MoeA family.</text>
</comment>
<dbReference type="InterPro" id="IPR036425">
    <property type="entry name" value="MoaB/Mog-like_dom_sf"/>
</dbReference>
<keyword evidence="4" id="KW-0500">Molybdenum</keyword>
<evidence type="ECO:0000256" key="4">
    <source>
        <dbReference type="RuleBase" id="RU365090"/>
    </source>
</evidence>
<dbReference type="InterPro" id="IPR001453">
    <property type="entry name" value="MoaB/Mog_dom"/>
</dbReference>
<dbReference type="EMBL" id="CP020921">
    <property type="protein sequence ID" value="AWB10247.1"/>
    <property type="molecule type" value="Genomic_DNA"/>
</dbReference>
<evidence type="ECO:0000313" key="7">
    <source>
        <dbReference type="Proteomes" id="UP000244792"/>
    </source>
</evidence>
<dbReference type="Pfam" id="PF03453">
    <property type="entry name" value="MoeA_N"/>
    <property type="match status" value="1"/>
</dbReference>
<feature type="domain" description="MoaB/Mog" evidence="5">
    <location>
        <begin position="190"/>
        <end position="326"/>
    </location>
</feature>
<organism evidence="6 7">
    <name type="scientific">Thermodesulfobium acidiphilum</name>
    <dbReference type="NCBI Taxonomy" id="1794699"/>
    <lineage>
        <taxon>Bacteria</taxon>
        <taxon>Pseudomonadati</taxon>
        <taxon>Thermodesulfobiota</taxon>
        <taxon>Thermodesulfobiia</taxon>
        <taxon>Thermodesulfobiales</taxon>
        <taxon>Thermodesulfobiaceae</taxon>
        <taxon>Thermodesulfobium</taxon>
    </lineage>
</organism>
<dbReference type="Gene3D" id="3.90.105.10">
    <property type="entry name" value="Molybdopterin biosynthesis moea protein, domain 2"/>
    <property type="match status" value="1"/>
</dbReference>
<protein>
    <recommendedName>
        <fullName evidence="4">Molybdopterin molybdenumtransferase</fullName>
        <ecNumber evidence="4">2.10.1.1</ecNumber>
    </recommendedName>
</protein>
<keyword evidence="4" id="KW-0501">Molybdenum cofactor biosynthesis</keyword>
<dbReference type="Pfam" id="PF00994">
    <property type="entry name" value="MoCF_biosynth"/>
    <property type="match status" value="1"/>
</dbReference>
<sequence>MGVIESMIKFLKLSSFQKALNFCDLFSPIEDCEELNVFELNNRVSFEDVFSKFSLPLSNRSSVDGFAVFSEETFGASENTPVLLKLLGEQRVNDSPIDIEKGGCVRVATGSSLPGNSDGVVMIEHAKVSGDFVEIYKPISYFENVLKKGEDFMEGSVLINKGKRINFRDSALLAAAGFEKVKVYRKPRVAIISTGDEIIPYKEEISISKVYDANGPLIVNGIKNYAEALFFGIVKDSKKDLEEKFEYALENCDCIFISGGSSVGERDYIEEVIKNFGEIIHHGFLVKPGKPLLLGKKNNIPIIGFPGHPLPVMIHLNLVGISVLKKLGGDKNCYPKSDKGILGEPVFSVPGRVDLVMGYRKNNFIIPLLSKSDYISLATKSEFIIKIPEDREIILEGEEVEIYLWD</sequence>
<dbReference type="Gene3D" id="2.170.190.11">
    <property type="entry name" value="Molybdopterin biosynthesis moea protein, domain 3"/>
    <property type="match status" value="1"/>
</dbReference>
<dbReference type="GO" id="GO:0005737">
    <property type="term" value="C:cytoplasm"/>
    <property type="evidence" value="ECO:0007669"/>
    <property type="project" value="TreeGrafter"/>
</dbReference>